<feature type="domain" description="SnoaL-like" evidence="1">
    <location>
        <begin position="11"/>
        <end position="132"/>
    </location>
</feature>
<dbReference type="Pfam" id="PF13474">
    <property type="entry name" value="SnoaL_3"/>
    <property type="match status" value="1"/>
</dbReference>
<organism evidence="2 3">
    <name type="scientific">Albidovulum litorale</name>
    <dbReference type="NCBI Taxonomy" id="2984134"/>
    <lineage>
        <taxon>Bacteria</taxon>
        <taxon>Pseudomonadati</taxon>
        <taxon>Pseudomonadota</taxon>
        <taxon>Alphaproteobacteria</taxon>
        <taxon>Rhodobacterales</taxon>
        <taxon>Paracoccaceae</taxon>
        <taxon>Albidovulum</taxon>
    </lineage>
</organism>
<gene>
    <name evidence="2" type="ORF">OEZ71_10790</name>
</gene>
<dbReference type="SUPFAM" id="SSF54427">
    <property type="entry name" value="NTF2-like"/>
    <property type="match status" value="1"/>
</dbReference>
<proteinExistence type="predicted"/>
<keyword evidence="3" id="KW-1185">Reference proteome</keyword>
<protein>
    <submittedName>
        <fullName evidence="2">Nuclear transport factor 2 family protein</fullName>
    </submittedName>
</protein>
<dbReference type="EMBL" id="JAOWKZ010000002">
    <property type="protein sequence ID" value="MCV2872780.1"/>
    <property type="molecule type" value="Genomic_DNA"/>
</dbReference>
<dbReference type="Proteomes" id="UP001652564">
    <property type="component" value="Unassembled WGS sequence"/>
</dbReference>
<dbReference type="Gene3D" id="3.10.450.50">
    <property type="match status" value="1"/>
</dbReference>
<reference evidence="2 3" key="1">
    <citation type="submission" date="2022-10" db="EMBL/GenBank/DDBJ databases">
        <title>Defluviimonas sp. nov., isolated from ocean surface sediments.</title>
        <authorList>
            <person name="He W."/>
            <person name="Wang L."/>
            <person name="Zhang D.-F."/>
        </authorList>
    </citation>
    <scope>NUCLEOTIDE SEQUENCE [LARGE SCALE GENOMIC DNA]</scope>
    <source>
        <strain evidence="2 3">WL0050</strain>
    </source>
</reference>
<evidence type="ECO:0000313" key="2">
    <source>
        <dbReference type="EMBL" id="MCV2872780.1"/>
    </source>
</evidence>
<name>A0ABT2ZNR6_9RHOB</name>
<sequence>MKADARTEAEVRKVIGQLSEHYEKRNLKELMACFGTDPDVMVFGTGVDEKPVGPSAIEAQVKRDWAQTEAIAIRLSDAVVSAAGNVAWVSGSGAFEISAGGQDMRMPARITYVLENRDDGWRVVQAHFSAPAADQAEGSSIPAAS</sequence>
<comment type="caution">
    <text evidence="2">The sequence shown here is derived from an EMBL/GenBank/DDBJ whole genome shotgun (WGS) entry which is preliminary data.</text>
</comment>
<dbReference type="RefSeq" id="WP_263739958.1">
    <property type="nucleotide sequence ID" value="NZ_JAOWKZ010000002.1"/>
</dbReference>
<accession>A0ABT2ZNR6</accession>
<evidence type="ECO:0000313" key="3">
    <source>
        <dbReference type="Proteomes" id="UP001652564"/>
    </source>
</evidence>
<dbReference type="InterPro" id="IPR037401">
    <property type="entry name" value="SnoaL-like"/>
</dbReference>
<evidence type="ECO:0000259" key="1">
    <source>
        <dbReference type="Pfam" id="PF13474"/>
    </source>
</evidence>
<dbReference type="InterPro" id="IPR032710">
    <property type="entry name" value="NTF2-like_dom_sf"/>
</dbReference>